<protein>
    <submittedName>
        <fullName evidence="9">TonB-dependent receptor</fullName>
    </submittedName>
</protein>
<dbReference type="InterPro" id="IPR000531">
    <property type="entry name" value="Beta-barrel_TonB"/>
</dbReference>
<reference evidence="9 10" key="1">
    <citation type="journal article" date="2013" name="Genome Announc.">
        <title>Complete genome sequence of Simiduia agarivorans SA1(T), a marine bacterium able to degrade a variety of polysaccharides.</title>
        <authorList>
            <person name="Lin S.Y."/>
            <person name="Shieh W.Y."/>
            <person name="Chen J.S."/>
            <person name="Tang S.L."/>
        </authorList>
    </citation>
    <scope>NUCLEOTIDE SEQUENCE [LARGE SCALE GENOMIC DNA]</scope>
    <source>
        <strain evidence="10">DSM 21679 / JCM 13881 / BCRC 17597 / SA1</strain>
    </source>
</reference>
<dbReference type="GO" id="GO:0009279">
    <property type="term" value="C:cell outer membrane"/>
    <property type="evidence" value="ECO:0007669"/>
    <property type="project" value="UniProtKB-SubCell"/>
</dbReference>
<dbReference type="Gene3D" id="2.170.130.10">
    <property type="entry name" value="TonB-dependent receptor, plug domain"/>
    <property type="match status" value="1"/>
</dbReference>
<dbReference type="InterPro" id="IPR037066">
    <property type="entry name" value="Plug_dom_sf"/>
</dbReference>
<dbReference type="STRING" id="1117647.M5M_06507"/>
<evidence type="ECO:0000313" key="9">
    <source>
        <dbReference type="EMBL" id="AFU98497.2"/>
    </source>
</evidence>
<organism evidence="9 10">
    <name type="scientific">Simiduia agarivorans (strain DSM 21679 / JCM 13881 / BCRC 17597 / SA1)</name>
    <dbReference type="NCBI Taxonomy" id="1117647"/>
    <lineage>
        <taxon>Bacteria</taxon>
        <taxon>Pseudomonadati</taxon>
        <taxon>Pseudomonadota</taxon>
        <taxon>Gammaproteobacteria</taxon>
        <taxon>Cellvibrionales</taxon>
        <taxon>Cellvibrionaceae</taxon>
        <taxon>Simiduia</taxon>
    </lineage>
</organism>
<dbReference type="InterPro" id="IPR011662">
    <property type="entry name" value="Secretin/TonB_short_N"/>
</dbReference>
<evidence type="ECO:0000256" key="4">
    <source>
        <dbReference type="ARBA" id="ARBA00023004"/>
    </source>
</evidence>
<dbReference type="InterPro" id="IPR012910">
    <property type="entry name" value="Plug_dom"/>
</dbReference>
<dbReference type="HOGENOM" id="CLU_010745_1_1_6"/>
<dbReference type="CDD" id="cd01347">
    <property type="entry name" value="ligand_gated_channel"/>
    <property type="match status" value="1"/>
</dbReference>
<dbReference type="KEGG" id="saga:M5M_06507"/>
<dbReference type="Proteomes" id="UP000000466">
    <property type="component" value="Chromosome"/>
</dbReference>
<keyword evidence="3" id="KW-0410">Iron transport</keyword>
<gene>
    <name evidence="9" type="ordered locus">M5M_06507</name>
</gene>
<dbReference type="Gene3D" id="2.40.170.20">
    <property type="entry name" value="TonB-dependent receptor, beta-barrel domain"/>
    <property type="match status" value="1"/>
</dbReference>
<accession>K4KX29</accession>
<evidence type="ECO:0000259" key="8">
    <source>
        <dbReference type="SMART" id="SM00965"/>
    </source>
</evidence>
<dbReference type="SMART" id="SM00965">
    <property type="entry name" value="STN"/>
    <property type="match status" value="1"/>
</dbReference>
<evidence type="ECO:0000313" key="10">
    <source>
        <dbReference type="Proteomes" id="UP000000466"/>
    </source>
</evidence>
<dbReference type="eggNOG" id="COG4771">
    <property type="taxonomic scope" value="Bacteria"/>
</dbReference>
<keyword evidence="4" id="KW-0408">Iron</keyword>
<evidence type="ECO:0000256" key="5">
    <source>
        <dbReference type="ARBA" id="ARBA00023136"/>
    </source>
</evidence>
<evidence type="ECO:0000256" key="6">
    <source>
        <dbReference type="ARBA" id="ARBA00023237"/>
    </source>
</evidence>
<sequence length="924" mass="100811">MLALCLLLPLTAVHADPRQAPSQPLADALLDVAERWPAIKLVFRPELLEGLETRTVLAVNDDPEQALRALLEGQPLRLRQLSSGVYVVEPAAIQKTMPPKPAPAPTVSRVPRQAPAQQQLMEELVTIGTRSRNRRWLHSTVPVDVVQGAALERSAPASLGEQLQMQVPSFNFSRTMVSDGADLVRPATLRGMNPDQLLVMVDGKRRHHQAQINIQQVVGRGSSGVDMNAVPTAAIEVEVLRDGASAQYGSDAIAGVLNLQLKRGEQAPVVNAQYGLTGEGDGQSLIASVAGGSDLGSDASLFVTFEGQDRAATNRAGPDSRFTPPRTSMRIGDAEQQSWTLFANGQWALSDLAEVYAFGGSSRRQGLSAGFYRAAGAQAGQPAVSSRYVPALDPEGFLPLQTTRTEDDAFTLGLEWMLGEGWLVDVSASQGENRFLQGTDYSVNVSLGESSPRAADNGELAYQLRQVGAMASGPVPTDLLDEVLLTVGSEWRRERYRISRGDFASYAYGPQDDFSIFISSPLDPCPEETGNVCADGQPRSRAPAGMQAFPGYRLAVSEHRESAAFYGEAELSINPALNLTLASRWESVTDEGRNVTGKLAASWRMVESLYWRMAVSSGFRAPGLNQQSFTHVITNIGADVLTNTLHAAQGNPALLALGFDGLKPERSRHLSTGWVWTPAQDWLVSLDWFRIHLRDAVAMSDVIAAEPDSCVENCHLRDALALQAHNIGAVQFLYNAYDSTVTGADLVVRYQWESDWGRSQLALLGHKNQTEITRLHASENIDPARLFSPAQVMLVETGQPRRRITLSYDWQFAGWAFSGRINRYGSVKTSYFTEAGLGLPVPDDKPQYHKSGQAWLLDADISYQFGWGVTLALGGSNLLNTYPKRLASNSLLSEITGGSFQYPWEASPYGINGAFYYVRTEYRW</sequence>
<dbReference type="InterPro" id="IPR036942">
    <property type="entry name" value="Beta-barrel_TonB_sf"/>
</dbReference>
<dbReference type="EMBL" id="CP003746">
    <property type="protein sequence ID" value="AFU98497.2"/>
    <property type="molecule type" value="Genomic_DNA"/>
</dbReference>
<dbReference type="PANTHER" id="PTHR47234:SF3">
    <property type="entry name" value="SECRETIN_TONB SHORT N-TERMINAL DOMAIN-CONTAINING PROTEIN"/>
    <property type="match status" value="1"/>
</dbReference>
<keyword evidence="10" id="KW-1185">Reference proteome</keyword>
<proteinExistence type="inferred from homology"/>
<keyword evidence="5 7" id="KW-0472">Membrane</keyword>
<name>K4KX29_SIMAS</name>
<evidence type="ECO:0000256" key="7">
    <source>
        <dbReference type="RuleBase" id="RU003357"/>
    </source>
</evidence>
<dbReference type="AlphaFoldDB" id="K4KX29"/>
<dbReference type="SUPFAM" id="SSF56935">
    <property type="entry name" value="Porins"/>
    <property type="match status" value="1"/>
</dbReference>
<dbReference type="Pfam" id="PF00593">
    <property type="entry name" value="TonB_dep_Rec_b-barrel"/>
    <property type="match status" value="1"/>
</dbReference>
<comment type="similarity">
    <text evidence="7">Belongs to the TonB-dependent receptor family.</text>
</comment>
<keyword evidence="7" id="KW-0798">TonB box</keyword>
<dbReference type="Pfam" id="PF07715">
    <property type="entry name" value="Plug"/>
    <property type="match status" value="1"/>
</dbReference>
<feature type="domain" description="Secretin/TonB short N-terminal" evidence="8">
    <location>
        <begin position="39"/>
        <end position="91"/>
    </location>
</feature>
<comment type="subcellular location">
    <subcellularLocation>
        <location evidence="1 7">Cell outer membrane</location>
    </subcellularLocation>
</comment>
<keyword evidence="9" id="KW-0675">Receptor</keyword>
<dbReference type="Gene3D" id="3.55.50.30">
    <property type="match status" value="1"/>
</dbReference>
<keyword evidence="3" id="KW-0406">Ion transport</keyword>
<evidence type="ECO:0000256" key="1">
    <source>
        <dbReference type="ARBA" id="ARBA00004442"/>
    </source>
</evidence>
<evidence type="ECO:0000256" key="2">
    <source>
        <dbReference type="ARBA" id="ARBA00022448"/>
    </source>
</evidence>
<keyword evidence="6" id="KW-0998">Cell outer membrane</keyword>
<evidence type="ECO:0000256" key="3">
    <source>
        <dbReference type="ARBA" id="ARBA00022496"/>
    </source>
</evidence>
<dbReference type="GO" id="GO:0006826">
    <property type="term" value="P:iron ion transport"/>
    <property type="evidence" value="ECO:0007669"/>
    <property type="project" value="UniProtKB-KW"/>
</dbReference>
<keyword evidence="2" id="KW-0813">Transport</keyword>
<dbReference type="PANTHER" id="PTHR47234">
    <property type="match status" value="1"/>
</dbReference>